<evidence type="ECO:0000256" key="5">
    <source>
        <dbReference type="ARBA" id="ARBA00023242"/>
    </source>
</evidence>
<keyword evidence="3" id="KW-0238">DNA-binding</keyword>
<dbReference type="RefSeq" id="XP_018806702.2">
    <property type="nucleotide sequence ID" value="XM_018951157.2"/>
</dbReference>
<dbReference type="InterPro" id="IPR003035">
    <property type="entry name" value="RWP-RK_dom"/>
</dbReference>
<evidence type="ECO:0000313" key="12">
    <source>
        <dbReference type="RefSeq" id="XP_018806714.2"/>
    </source>
</evidence>
<feature type="domain" description="RWP-RK" evidence="7">
    <location>
        <begin position="592"/>
        <end position="677"/>
    </location>
</feature>
<organism evidence="9 10">
    <name type="scientific">Juglans regia</name>
    <name type="common">English walnut</name>
    <dbReference type="NCBI Taxonomy" id="51240"/>
    <lineage>
        <taxon>Eukaryota</taxon>
        <taxon>Viridiplantae</taxon>
        <taxon>Streptophyta</taxon>
        <taxon>Embryophyta</taxon>
        <taxon>Tracheophyta</taxon>
        <taxon>Spermatophyta</taxon>
        <taxon>Magnoliopsida</taxon>
        <taxon>eudicotyledons</taxon>
        <taxon>Gunneridae</taxon>
        <taxon>Pentapetalae</taxon>
        <taxon>rosids</taxon>
        <taxon>fabids</taxon>
        <taxon>Fagales</taxon>
        <taxon>Juglandaceae</taxon>
        <taxon>Juglans</taxon>
    </lineage>
</organism>
<dbReference type="RefSeq" id="XP_018806714.2">
    <property type="nucleotide sequence ID" value="XM_018951169.2"/>
</dbReference>
<dbReference type="PANTHER" id="PTHR32002">
    <property type="entry name" value="PROTEIN NLP8"/>
    <property type="match status" value="1"/>
</dbReference>
<dbReference type="GeneID" id="108980290"/>
<evidence type="ECO:0000313" key="9">
    <source>
        <dbReference type="Proteomes" id="UP000235220"/>
    </source>
</evidence>
<evidence type="ECO:0000256" key="6">
    <source>
        <dbReference type="SAM" id="MobiDB-lite"/>
    </source>
</evidence>
<dbReference type="RefSeq" id="XP_018806710.2">
    <property type="nucleotide sequence ID" value="XM_018951165.2"/>
</dbReference>
<evidence type="ECO:0000313" key="10">
    <source>
        <dbReference type="RefSeq" id="XP_018806702.2"/>
    </source>
</evidence>
<dbReference type="PROSITE" id="PS51519">
    <property type="entry name" value="RWP_RK"/>
    <property type="match status" value="1"/>
</dbReference>
<evidence type="ECO:0000256" key="4">
    <source>
        <dbReference type="ARBA" id="ARBA00023163"/>
    </source>
</evidence>
<feature type="region of interest" description="Disordered" evidence="6">
    <location>
        <begin position="544"/>
        <end position="563"/>
    </location>
</feature>
<dbReference type="PROSITE" id="PS51745">
    <property type="entry name" value="PB1"/>
    <property type="match status" value="1"/>
</dbReference>
<reference evidence="10 11" key="1">
    <citation type="submission" date="2025-04" db="UniProtKB">
        <authorList>
            <consortium name="RefSeq"/>
        </authorList>
    </citation>
    <scope>IDENTIFICATION</scope>
    <source>
        <tissue evidence="10 11">Leaves</tissue>
    </source>
</reference>
<evidence type="ECO:0000256" key="1">
    <source>
        <dbReference type="ARBA" id="ARBA00011726"/>
    </source>
</evidence>
<evidence type="ECO:0000259" key="7">
    <source>
        <dbReference type="PROSITE" id="PS51519"/>
    </source>
</evidence>
<keyword evidence="9" id="KW-1185">Reference proteome</keyword>
<feature type="compositionally biased region" description="Polar residues" evidence="6">
    <location>
        <begin position="544"/>
        <end position="562"/>
    </location>
</feature>
<dbReference type="Pfam" id="PF02042">
    <property type="entry name" value="RWP-RK"/>
    <property type="match status" value="1"/>
</dbReference>
<dbReference type="OrthoDB" id="6270329at2759"/>
<sequence length="1006" mass="110673">MDYPLFSKEKGTGFWASSKVQMENLLSFDGTRNLNSEENFTELMNFDTYAGWCNSPGAADQIFTSYGLSSSASMPHGASLDALNFTEQNTGAFPVNESHGNFNPMENSFNSGDKTMFQQMDTRYGFSMDSNDTNDVAAAQNTGSFQQNNALNIENYIIPRPFSWSVDEKMLRALSLFKESSGGGILAQVWVPMRLGDHYVLSTSEQPYLLDQMLAGYREVSRLFTFSAERGSDSFLGLPGRVFISKVPEWTSNVRYYNKIEYLRVDHAANHEVRGSIALPVFDSHSMSCCAVLELVTTKEKPNFDKEMEIVCNALRAVNLSTAAPPRLHPQCLSVNQRAALAEIIDVLRAVCHAHRLPLAQTWIPCCYTERAGKEITGVRVREGKTNSDEKYILCIEETACYVNDQMMEGFVHACLEHHLDEGQGIAGKALQSNHPFFFPDVKTYDISEYPLVHHARKFGLNAAVSIRLRSTYTGDADYILEFFLPVSMKGSLEQQLLLNNLSGTMQRICKSLRTVSDRELAGGEGSNVAFQMGAVQKFTPMTMSKRNSQATSSDSDVNSTKKLPEKIHQKVSDARNDGIEADSPHEQVLFARSGSRRQEKKRNTAEKNVSLNVLQQYFSGSLKDAAKSIGVCPTTLKRICRQHGISRWPSRKINKVNRSLRKIQTVLDSVQGVEGGLKFDPTTGEFVASGSTTQESDSQKGLLFQDTDMCVKNAMPATQNAVSVPSTPGVSSLIKPEVDDCSMGNQVGPSSELAINACEGELDKPSVSWLDCSEDSNIAAIDAVSCRLASLETAPPTSSENATLGSYLVDRGEKWGLKRGSLKLVDSDSHFAPQSSISLAAANEMHTGVGGDAGIVEHNQPTSSSLTDSSDGSLSMMHGSSSSSQSFEEQKHSKVKTSCVDGGSKITVKATYREDTIRFKFEPSAGFFQLYEEVAKRFKLQNGIFQLKYLDDEEEWVMLESDADLQECLEILDDIGTHNVKFLVRDVPCTISSSGSSNCFLNGGS</sequence>
<gene>
    <name evidence="10 11 12" type="primary">LOC108980290</name>
</gene>
<dbReference type="CDD" id="cd06407">
    <property type="entry name" value="PB1_NLP"/>
    <property type="match status" value="1"/>
</dbReference>
<dbReference type="AlphaFoldDB" id="A0A2I4DHT0"/>
<evidence type="ECO:0000256" key="2">
    <source>
        <dbReference type="ARBA" id="ARBA00023015"/>
    </source>
</evidence>
<dbReference type="SUPFAM" id="SSF54277">
    <property type="entry name" value="CAD &amp; PB1 domains"/>
    <property type="match status" value="1"/>
</dbReference>
<dbReference type="InterPro" id="IPR000270">
    <property type="entry name" value="PB1_dom"/>
</dbReference>
<dbReference type="InterPro" id="IPR045012">
    <property type="entry name" value="NLP"/>
</dbReference>
<dbReference type="Proteomes" id="UP000235220">
    <property type="component" value="Chromosome 7"/>
</dbReference>
<dbReference type="InterPro" id="IPR053793">
    <property type="entry name" value="PB1-like"/>
</dbReference>
<evidence type="ECO:0000259" key="8">
    <source>
        <dbReference type="PROSITE" id="PS51745"/>
    </source>
</evidence>
<accession>A0A2I4DHT0</accession>
<dbReference type="InterPro" id="IPR055081">
    <property type="entry name" value="NLP1-9_GAF"/>
</dbReference>
<keyword evidence="2" id="KW-0805">Transcription regulation</keyword>
<dbReference type="InterPro" id="IPR034891">
    <property type="entry name" value="PB1_NLP"/>
</dbReference>
<evidence type="ECO:0000313" key="11">
    <source>
        <dbReference type="RefSeq" id="XP_018806710.2"/>
    </source>
</evidence>
<dbReference type="PANTHER" id="PTHR32002:SF41">
    <property type="entry name" value="PROTEIN NLP8"/>
    <property type="match status" value="1"/>
</dbReference>
<proteinExistence type="predicted"/>
<protein>
    <submittedName>
        <fullName evidence="10 11">Protein NLP9 isoform X1</fullName>
    </submittedName>
</protein>
<keyword evidence="5" id="KW-0539">Nucleus</keyword>
<evidence type="ECO:0000256" key="3">
    <source>
        <dbReference type="ARBA" id="ARBA00023125"/>
    </source>
</evidence>
<dbReference type="Gene3D" id="3.10.20.90">
    <property type="entry name" value="Phosphatidylinositol 3-kinase Catalytic Subunit, Chain A, domain 1"/>
    <property type="match status" value="1"/>
</dbReference>
<feature type="domain" description="PB1" evidence="8">
    <location>
        <begin position="906"/>
        <end position="988"/>
    </location>
</feature>
<feature type="region of interest" description="Disordered" evidence="6">
    <location>
        <begin position="857"/>
        <end position="891"/>
    </location>
</feature>
<dbReference type="Gramene" id="Jr07_21880_p1">
    <property type="protein sequence ID" value="cds.Jr07_21880_p1"/>
    <property type="gene ID" value="Jr07_21880"/>
</dbReference>
<keyword evidence="4" id="KW-0804">Transcription</keyword>
<dbReference type="STRING" id="51240.A0A2I4DHT0"/>
<name>A0A2I4DHT0_JUGRE</name>
<dbReference type="GO" id="GO:0003677">
    <property type="term" value="F:DNA binding"/>
    <property type="evidence" value="ECO:0007669"/>
    <property type="project" value="UniProtKB-KW"/>
</dbReference>
<dbReference type="Pfam" id="PF00564">
    <property type="entry name" value="PB1"/>
    <property type="match status" value="1"/>
</dbReference>
<comment type="subunit">
    <text evidence="1">Homodimers and heterodimers.</text>
</comment>
<dbReference type="GO" id="GO:0003700">
    <property type="term" value="F:DNA-binding transcription factor activity"/>
    <property type="evidence" value="ECO:0007669"/>
    <property type="project" value="InterPro"/>
</dbReference>
<dbReference type="KEGG" id="jre:108980290"/>
<feature type="compositionally biased region" description="Low complexity" evidence="6">
    <location>
        <begin position="863"/>
        <end position="888"/>
    </location>
</feature>
<dbReference type="Pfam" id="PF22922">
    <property type="entry name" value="GAF_NLP"/>
    <property type="match status" value="2"/>
</dbReference>
<dbReference type="SMART" id="SM00666">
    <property type="entry name" value="PB1"/>
    <property type="match status" value="1"/>
</dbReference>